<evidence type="ECO:0000313" key="1">
    <source>
        <dbReference type="EMBL" id="AZL66740.1"/>
    </source>
</evidence>
<gene>
    <name evidence="1" type="ORF">EJA05_02860</name>
</gene>
<dbReference type="Proteomes" id="UP000268230">
    <property type="component" value="Chromosome"/>
</dbReference>
<organism evidence="1 2">
    <name type="scientific">Pseudomonas entomophila</name>
    <dbReference type="NCBI Taxonomy" id="312306"/>
    <lineage>
        <taxon>Bacteria</taxon>
        <taxon>Pseudomonadati</taxon>
        <taxon>Pseudomonadota</taxon>
        <taxon>Gammaproteobacteria</taxon>
        <taxon>Pseudomonadales</taxon>
        <taxon>Pseudomonadaceae</taxon>
        <taxon>Pseudomonas</taxon>
    </lineage>
</organism>
<dbReference type="AlphaFoldDB" id="A0A3S8UEK6"/>
<protein>
    <submittedName>
        <fullName evidence="1">Uncharacterized protein</fullName>
    </submittedName>
</protein>
<dbReference type="OrthoDB" id="7018821at2"/>
<name>A0A3S8UEK6_9PSED</name>
<dbReference type="EMBL" id="CP034338">
    <property type="protein sequence ID" value="AZL66740.1"/>
    <property type="molecule type" value="Genomic_DNA"/>
</dbReference>
<dbReference type="KEGG" id="pory:EJA05_02860"/>
<sequence length="171" mass="18852">MSDDERVGLYVVLKSLDRLTVLLEGKGIVIPTVFIGLLDQAWRWLAEGKKVTLKGVEKAMRSTVVDEQDAKAEGILLNMYLYALSDLAQYFKEGELESLECVEAAVIDFYDFYVAQMHLESIGGTGAVVFSAAQETAVKEDPIFAGELSMLSADRAFSKKQVGWSGIESTR</sequence>
<evidence type="ECO:0000313" key="2">
    <source>
        <dbReference type="Proteomes" id="UP000268230"/>
    </source>
</evidence>
<reference evidence="1 2" key="1">
    <citation type="submission" date="2018-12" db="EMBL/GenBank/DDBJ databases">
        <authorList>
            <person name="Li S."/>
            <person name="Yang R."/>
            <person name="Chen G."/>
            <person name="Zou L."/>
            <person name="Zhang C."/>
            <person name="Chen Y."/>
            <person name="Liu Z."/>
            <person name="Li Y."/>
            <person name="Yan Y."/>
            <person name="Huang M."/>
            <person name="Chen T."/>
        </authorList>
    </citation>
    <scope>NUCLEOTIDE SEQUENCE [LARGE SCALE GENOMIC DNA]</scope>
    <source>
        <strain evidence="1 2">1257</strain>
    </source>
</reference>
<accession>A0A3S8UEK6</accession>
<proteinExistence type="predicted"/>